<reference evidence="1" key="1">
    <citation type="submission" date="2023-03" db="EMBL/GenBank/DDBJ databases">
        <title>Massive genome expansion in bonnet fungi (Mycena s.s.) driven by repeated elements and novel gene families across ecological guilds.</title>
        <authorList>
            <consortium name="Lawrence Berkeley National Laboratory"/>
            <person name="Harder C.B."/>
            <person name="Miyauchi S."/>
            <person name="Viragh M."/>
            <person name="Kuo A."/>
            <person name="Thoen E."/>
            <person name="Andreopoulos B."/>
            <person name="Lu D."/>
            <person name="Skrede I."/>
            <person name="Drula E."/>
            <person name="Henrissat B."/>
            <person name="Morin E."/>
            <person name="Kohler A."/>
            <person name="Barry K."/>
            <person name="LaButti K."/>
            <person name="Morin E."/>
            <person name="Salamov A."/>
            <person name="Lipzen A."/>
            <person name="Mereny Z."/>
            <person name="Hegedus B."/>
            <person name="Baldrian P."/>
            <person name="Stursova M."/>
            <person name="Weitz H."/>
            <person name="Taylor A."/>
            <person name="Grigoriev I.V."/>
            <person name="Nagy L.G."/>
            <person name="Martin F."/>
            <person name="Kauserud H."/>
        </authorList>
    </citation>
    <scope>NUCLEOTIDE SEQUENCE</scope>
    <source>
        <strain evidence="1">9284</strain>
    </source>
</reference>
<dbReference type="Proteomes" id="UP001221142">
    <property type="component" value="Unassembled WGS sequence"/>
</dbReference>
<protein>
    <submittedName>
        <fullName evidence="1">Uncharacterized protein</fullName>
    </submittedName>
</protein>
<dbReference type="AlphaFoldDB" id="A0AAD7FJ98"/>
<evidence type="ECO:0000313" key="2">
    <source>
        <dbReference type="Proteomes" id="UP001221142"/>
    </source>
</evidence>
<sequence length="716" mass="79499">MAPSLPDEVLSEILAPVLQVSDAQFCDASASFIRDGEPVSSILLASPPLCCTTLLSSALPARLRVEGGFGAKLELILQKAPNTTDLFISLDIRASDLVKGLVSAFPHINPRRLILGPGTNKNKQINTLMDKLESAALGWDNLKSLVFPYPFDERRDFFMKLARIPSVKEVSFSVYINSSSDLPSVSEVVRIPCIQTVEIRSKNSAAAAEEVLSDASISPYQSKLRFVDERNDDEGVVPPSLPILPLTSSPWTVPDIIWARILFLAMRPDQLPEKTIVKATFDVIEYMRRGLPGRKREKDTNSERLSHLLVSKTFHRIGLAYLYRWPVLTSKSLPLLHSKILANPSLALHMRELHSQADSVTIPCDMRKLFTHTPRLTRVGIGHGMEMSWAVFCTLANTTGSSLVELAVHVVPPEDTAEPPRAAVFCLFTALRKLTWNSPKLLIPSSSDASGGLPVLEYLDLGARCAAKFTPALASMELPNINHVVFQFDEDSTHRHNPAESDAFLERHGDKIRQLAIPRPNLTQTLDLCPQLQNLGIHLGQPALHPVTECLKTFKHPRHHPLQKITLRKSHITKVDDVHWDATFDALAGLPFANFPALLELQVIPCVWPEIKEHAINQSLWVPRAERMIALGIKVADSKVSDHTDHCENTLIIYPLSTITSPSMAGNTQSRSEIIRKVRATPIRYIMKASQQNDLGLDALQDRAGHRNRIIRNTAP</sequence>
<name>A0AAD7FJ98_9AGAR</name>
<keyword evidence="2" id="KW-1185">Reference proteome</keyword>
<evidence type="ECO:0000313" key="1">
    <source>
        <dbReference type="EMBL" id="KAJ7627036.1"/>
    </source>
</evidence>
<accession>A0AAD7FJ98</accession>
<organism evidence="1 2">
    <name type="scientific">Roridomyces roridus</name>
    <dbReference type="NCBI Taxonomy" id="1738132"/>
    <lineage>
        <taxon>Eukaryota</taxon>
        <taxon>Fungi</taxon>
        <taxon>Dikarya</taxon>
        <taxon>Basidiomycota</taxon>
        <taxon>Agaricomycotina</taxon>
        <taxon>Agaricomycetes</taxon>
        <taxon>Agaricomycetidae</taxon>
        <taxon>Agaricales</taxon>
        <taxon>Marasmiineae</taxon>
        <taxon>Mycenaceae</taxon>
        <taxon>Roridomyces</taxon>
    </lineage>
</organism>
<gene>
    <name evidence="1" type="ORF">FB45DRAFT_1059888</name>
</gene>
<proteinExistence type="predicted"/>
<comment type="caution">
    <text evidence="1">The sequence shown here is derived from an EMBL/GenBank/DDBJ whole genome shotgun (WGS) entry which is preliminary data.</text>
</comment>
<dbReference type="EMBL" id="JARKIF010000011">
    <property type="protein sequence ID" value="KAJ7627036.1"/>
    <property type="molecule type" value="Genomic_DNA"/>
</dbReference>